<organism evidence="1 2">
    <name type="scientific">Bdellovibrio bacteriovorus str. Tiberius</name>
    <dbReference type="NCBI Taxonomy" id="1069642"/>
    <lineage>
        <taxon>Bacteria</taxon>
        <taxon>Pseudomonadati</taxon>
        <taxon>Bdellovibrionota</taxon>
        <taxon>Bdellovibrionia</taxon>
        <taxon>Bdellovibrionales</taxon>
        <taxon>Pseudobdellovibrionaceae</taxon>
        <taxon>Bdellovibrio</taxon>
    </lineage>
</organism>
<evidence type="ECO:0000313" key="1">
    <source>
        <dbReference type="EMBL" id="AFY03182.1"/>
    </source>
</evidence>
<dbReference type="AlphaFoldDB" id="K7ZH70"/>
<name>K7ZH70_BDEBC</name>
<reference evidence="1 2" key="1">
    <citation type="journal article" date="2012" name="BMC Genomics">
        <title>Genome analysis of a simultaneously predatory and prey-independent, novel Bdellovibrio bacteriovorus from the River Tiber, supports in silico predictions of both ancient and recent lateral gene transfer from diverse bacteria.</title>
        <authorList>
            <person name="Hobley L."/>
            <person name="Lerner T.R."/>
            <person name="Williams L.E."/>
            <person name="Lambert C."/>
            <person name="Till R."/>
            <person name="Milner D.S."/>
            <person name="Basford S.M."/>
            <person name="Capeness M.J."/>
            <person name="Fenton A.K."/>
            <person name="Atterbury R.J."/>
            <person name="Harris M.A."/>
            <person name="Sockett R.E."/>
        </authorList>
    </citation>
    <scope>NUCLEOTIDE SEQUENCE [LARGE SCALE GENOMIC DNA]</scope>
    <source>
        <strain evidence="1 2">Tiberius</strain>
    </source>
</reference>
<dbReference type="STRING" id="1069642.Bdt_3507"/>
<evidence type="ECO:0000313" key="2">
    <source>
        <dbReference type="Proteomes" id="UP000010074"/>
    </source>
</evidence>
<protein>
    <submittedName>
        <fullName evidence="1">Uncharacterized protein</fullName>
    </submittedName>
</protein>
<proteinExistence type="predicted"/>
<sequence>MSSDDTSAFAFQAVVANARAVRTFLNLKFMDPPSSMKVHYSLTDRIKILK</sequence>
<dbReference type="Proteomes" id="UP000010074">
    <property type="component" value="Chromosome"/>
</dbReference>
<dbReference type="KEGG" id="bbat:Bdt_3507"/>
<dbReference type="EMBL" id="CP002930">
    <property type="protein sequence ID" value="AFY03182.1"/>
    <property type="molecule type" value="Genomic_DNA"/>
</dbReference>
<accession>K7ZH70</accession>
<dbReference type="HOGENOM" id="CLU_3114989_0_0_7"/>
<gene>
    <name evidence="1" type="ORF">Bdt_3507</name>
</gene>